<dbReference type="PANTHER" id="PTHR31234:SF68">
    <property type="entry name" value="EXPRESSED PROTEIN"/>
    <property type="match status" value="1"/>
</dbReference>
<sequence length="264" mass="29344">MEEREPPPDNANHKPSPNGQPTTPPAESANHDPAPESSQSVFRSGTYVVQVPKDQIYRVPPTEHAQLAQQRNAPQQKRRCCNWCFCSLFAVVIVLVFGLVGGVNTFFLEHDNPSFIVEHFLVLNPPHPNHQQHPDYNIGLKAQNPNQHTSILYDQHGDACLSFKHKEIAVGKYPPFNQSPKNSNTFRIVLNGSKIALPKEIEKGMKNKNSKEHVLLSLSMNVPVQLKTGALKTGSRKISVDCSLTVDTLAKTAHILSQECHTRG</sequence>
<evidence type="ECO:0000256" key="4">
    <source>
        <dbReference type="SAM" id="Phobius"/>
    </source>
</evidence>
<evidence type="ECO:0000256" key="2">
    <source>
        <dbReference type="ARBA" id="ARBA00023136"/>
    </source>
</evidence>
<reference evidence="5 6" key="1">
    <citation type="submission" date="2024-02" db="EMBL/GenBank/DDBJ databases">
        <authorList>
            <person name="Vignale AGUSTIN F."/>
            <person name="Sosa J E."/>
            <person name="Modenutti C."/>
        </authorList>
    </citation>
    <scope>NUCLEOTIDE SEQUENCE [LARGE SCALE GENOMIC DNA]</scope>
</reference>
<evidence type="ECO:0000313" key="6">
    <source>
        <dbReference type="Proteomes" id="UP001642360"/>
    </source>
</evidence>
<dbReference type="PANTHER" id="PTHR31234">
    <property type="entry name" value="LATE EMBRYOGENESIS ABUNDANT (LEA) HYDROXYPROLINE-RICH GLYCOPROTEIN FAMILY"/>
    <property type="match status" value="1"/>
</dbReference>
<evidence type="ECO:0000256" key="3">
    <source>
        <dbReference type="SAM" id="MobiDB-lite"/>
    </source>
</evidence>
<keyword evidence="2 4" id="KW-0472">Membrane</keyword>
<keyword evidence="4" id="KW-0812">Transmembrane</keyword>
<dbReference type="InterPro" id="IPR044839">
    <property type="entry name" value="NDR1-like"/>
</dbReference>
<proteinExistence type="predicted"/>
<evidence type="ECO:0008006" key="7">
    <source>
        <dbReference type="Google" id="ProtNLM"/>
    </source>
</evidence>
<accession>A0ABC8UZC7</accession>
<dbReference type="GO" id="GO:0016020">
    <property type="term" value="C:membrane"/>
    <property type="evidence" value="ECO:0007669"/>
    <property type="project" value="UniProtKB-SubCell"/>
</dbReference>
<dbReference type="Proteomes" id="UP001642360">
    <property type="component" value="Unassembled WGS sequence"/>
</dbReference>
<evidence type="ECO:0000313" key="5">
    <source>
        <dbReference type="EMBL" id="CAK9186441.1"/>
    </source>
</evidence>
<name>A0ABC8UZC7_9AQUA</name>
<organism evidence="5 6">
    <name type="scientific">Ilex paraguariensis</name>
    <name type="common">yerba mate</name>
    <dbReference type="NCBI Taxonomy" id="185542"/>
    <lineage>
        <taxon>Eukaryota</taxon>
        <taxon>Viridiplantae</taxon>
        <taxon>Streptophyta</taxon>
        <taxon>Embryophyta</taxon>
        <taxon>Tracheophyta</taxon>
        <taxon>Spermatophyta</taxon>
        <taxon>Magnoliopsida</taxon>
        <taxon>eudicotyledons</taxon>
        <taxon>Gunneridae</taxon>
        <taxon>Pentapetalae</taxon>
        <taxon>asterids</taxon>
        <taxon>campanulids</taxon>
        <taxon>Aquifoliales</taxon>
        <taxon>Aquifoliaceae</taxon>
        <taxon>Ilex</taxon>
    </lineage>
</organism>
<comment type="subcellular location">
    <subcellularLocation>
        <location evidence="1">Membrane</location>
    </subcellularLocation>
</comment>
<protein>
    <recommendedName>
        <fullName evidence="7">Late embryogenesis abundant protein LEA-2 subgroup domain-containing protein</fullName>
    </recommendedName>
</protein>
<feature type="region of interest" description="Disordered" evidence="3">
    <location>
        <begin position="1"/>
        <end position="42"/>
    </location>
</feature>
<feature type="transmembrane region" description="Helical" evidence="4">
    <location>
        <begin position="80"/>
        <end position="107"/>
    </location>
</feature>
<dbReference type="AlphaFoldDB" id="A0ABC8UZC7"/>
<dbReference type="EMBL" id="CAUOFW020009580">
    <property type="protein sequence ID" value="CAK9186441.1"/>
    <property type="molecule type" value="Genomic_DNA"/>
</dbReference>
<gene>
    <name evidence="5" type="ORF">ILEXP_LOCUS56934</name>
</gene>
<keyword evidence="6" id="KW-1185">Reference proteome</keyword>
<comment type="caution">
    <text evidence="5">The sequence shown here is derived from an EMBL/GenBank/DDBJ whole genome shotgun (WGS) entry which is preliminary data.</text>
</comment>
<evidence type="ECO:0000256" key="1">
    <source>
        <dbReference type="ARBA" id="ARBA00004370"/>
    </source>
</evidence>
<keyword evidence="4" id="KW-1133">Transmembrane helix</keyword>